<feature type="signal peptide" evidence="1">
    <location>
        <begin position="1"/>
        <end position="34"/>
    </location>
</feature>
<proteinExistence type="predicted"/>
<dbReference type="SUPFAM" id="SSF110849">
    <property type="entry name" value="ParB/Sulfiredoxin"/>
    <property type="match status" value="1"/>
</dbReference>
<dbReference type="CDD" id="cd16390">
    <property type="entry name" value="ParB_N_Srx_like"/>
    <property type="match status" value="1"/>
</dbReference>
<dbReference type="InterPro" id="IPR014956">
    <property type="entry name" value="ParBc_2"/>
</dbReference>
<protein>
    <recommendedName>
        <fullName evidence="4">Chromosome partitioning protein ParB</fullName>
    </recommendedName>
</protein>
<evidence type="ECO:0000313" key="3">
    <source>
        <dbReference type="Proteomes" id="UP000494108"/>
    </source>
</evidence>
<dbReference type="Proteomes" id="UP000494108">
    <property type="component" value="Unassembled WGS sequence"/>
</dbReference>
<dbReference type="RefSeq" id="WP_175175337.1">
    <property type="nucleotide sequence ID" value="NZ_CADIJX010000003.1"/>
</dbReference>
<dbReference type="InterPro" id="IPR036086">
    <property type="entry name" value="ParB/Sulfiredoxin_sf"/>
</dbReference>
<dbReference type="AlphaFoldDB" id="A0A6S6Z386"/>
<accession>A0A6S6Z386</accession>
<evidence type="ECO:0008006" key="4">
    <source>
        <dbReference type="Google" id="ProtNLM"/>
    </source>
</evidence>
<gene>
    <name evidence="2" type="ORF">LMG3431_03074</name>
</gene>
<keyword evidence="3" id="KW-1185">Reference proteome</keyword>
<evidence type="ECO:0000256" key="1">
    <source>
        <dbReference type="SAM" id="SignalP"/>
    </source>
</evidence>
<dbReference type="EMBL" id="CADIJX010000003">
    <property type="protein sequence ID" value="CAB3655431.1"/>
    <property type="molecule type" value="Genomic_DNA"/>
</dbReference>
<keyword evidence="1" id="KW-0732">Signal</keyword>
<reference evidence="2 3" key="1">
    <citation type="submission" date="2020-04" db="EMBL/GenBank/DDBJ databases">
        <authorList>
            <person name="De Canck E."/>
        </authorList>
    </citation>
    <scope>NUCLEOTIDE SEQUENCE [LARGE SCALE GENOMIC DNA]</scope>
    <source>
        <strain evidence="2 3">LMG 3431</strain>
    </source>
</reference>
<name>A0A6S6Z386_9BURK</name>
<sequence length="445" mass="48413">MNQNPDPRVPALPRPRLRSVQRLLAVALLPLALAACNSSDDDDVAETPVVTPPPVVVDPTPEVDTRNQAYLTAKAGDVIKVTIEELHPTQAAIGYDQIYYKLGRWQGDFSRTTWAADPVLQLDYLNRTVGKKFEDYCEDMGGVTTTQKFQSIADIQAARLDKPDTFACQKAPGTETANLKTVVVGWDGNLYLTDGHHTFSSLRAIFDGGVKLPVWVKVDANYSNLASSAAFWQRMVDERRAWLRDGQNQPITVDQLPSRLGLASTDEPGGMQEDRYRSLVYFTRDVAYKNGSLPEFAEFLWGDWLRRQVASGQLSALDQYKMVAPATPAQILAVSTMNSSAAPTGANDSYAAAVRDASLKMGALAPSDIVFEDRTAASLGGIPLAANVAASVSIKDQRDALEELPRNDVKTGSTPEGTPRGAGKLWFAVNYRACGKPAAGTCWGW</sequence>
<organism evidence="2 3">
    <name type="scientific">Achromobacter pestifer</name>
    <dbReference type="NCBI Taxonomy" id="1353889"/>
    <lineage>
        <taxon>Bacteria</taxon>
        <taxon>Pseudomonadati</taxon>
        <taxon>Pseudomonadota</taxon>
        <taxon>Betaproteobacteria</taxon>
        <taxon>Burkholderiales</taxon>
        <taxon>Alcaligenaceae</taxon>
        <taxon>Achromobacter</taxon>
    </lineage>
</organism>
<dbReference type="Gene3D" id="1.10.8.10">
    <property type="entry name" value="DNA helicase RuvA subunit, C-terminal domain"/>
    <property type="match status" value="1"/>
</dbReference>
<dbReference type="Pfam" id="PF08857">
    <property type="entry name" value="ParBc_2"/>
    <property type="match status" value="1"/>
</dbReference>
<evidence type="ECO:0000313" key="2">
    <source>
        <dbReference type="EMBL" id="CAB3655431.1"/>
    </source>
</evidence>
<dbReference type="Gene3D" id="3.90.1530.10">
    <property type="entry name" value="Conserved hypothetical protein from pyrococcus furiosus pfu- 392566-001, ParB domain"/>
    <property type="match status" value="1"/>
</dbReference>
<feature type="chain" id="PRO_5028875215" description="Chromosome partitioning protein ParB" evidence="1">
    <location>
        <begin position="35"/>
        <end position="445"/>
    </location>
</feature>